<dbReference type="EMBL" id="CZBE01000036">
    <property type="protein sequence ID" value="CUQ20531.1"/>
    <property type="molecule type" value="Genomic_DNA"/>
</dbReference>
<protein>
    <submittedName>
        <fullName evidence="1">Protein of uncharacterized function (DUF2577)</fullName>
    </submittedName>
</protein>
<sequence length="127" mass="13726">MSPDMNAFLGNVKRAAVEAVRAGNPFAFNLGKVISAEPLKVQVDQKLELTAAQLILTNAVRDFTVNMTVEHETEDAAGGSVPSHKHAYMGTKPYRVHLSLKAGEQVLLLRADGGQKYIVLDRVEAPA</sequence>
<dbReference type="Proteomes" id="UP000095765">
    <property type="component" value="Unassembled WGS sequence"/>
</dbReference>
<accession>A0A174UII6</accession>
<dbReference type="InterPro" id="IPR022555">
    <property type="entry name" value="DUF2577"/>
</dbReference>
<organism evidence="1 2">
    <name type="scientific">Anaerotruncus colihominis</name>
    <dbReference type="NCBI Taxonomy" id="169435"/>
    <lineage>
        <taxon>Bacteria</taxon>
        <taxon>Bacillati</taxon>
        <taxon>Bacillota</taxon>
        <taxon>Clostridia</taxon>
        <taxon>Eubacteriales</taxon>
        <taxon>Oscillospiraceae</taxon>
        <taxon>Anaerotruncus</taxon>
    </lineage>
</organism>
<dbReference type="Pfam" id="PF10844">
    <property type="entry name" value="DUF2577"/>
    <property type="match status" value="1"/>
</dbReference>
<evidence type="ECO:0000313" key="2">
    <source>
        <dbReference type="Proteomes" id="UP000095765"/>
    </source>
</evidence>
<proteinExistence type="predicted"/>
<name>A0A174UII6_9FIRM</name>
<gene>
    <name evidence="1" type="ORF">ERS852551_03530</name>
</gene>
<dbReference type="AlphaFoldDB" id="A0A174UII6"/>
<reference evidence="1 2" key="1">
    <citation type="submission" date="2015-09" db="EMBL/GenBank/DDBJ databases">
        <authorList>
            <consortium name="Pathogen Informatics"/>
        </authorList>
    </citation>
    <scope>NUCLEOTIDE SEQUENCE [LARGE SCALE GENOMIC DNA]</scope>
    <source>
        <strain evidence="1 2">2789STDY5834939</strain>
    </source>
</reference>
<evidence type="ECO:0000313" key="1">
    <source>
        <dbReference type="EMBL" id="CUQ20531.1"/>
    </source>
</evidence>